<keyword evidence="2" id="KW-1185">Reference proteome</keyword>
<dbReference type="AlphaFoldDB" id="A0AAV8XLQ0"/>
<protein>
    <recommendedName>
        <fullName evidence="3">Transposase</fullName>
    </recommendedName>
</protein>
<proteinExistence type="predicted"/>
<dbReference type="Proteomes" id="UP001162156">
    <property type="component" value="Unassembled WGS sequence"/>
</dbReference>
<name>A0AAV8XLQ0_9CUCU</name>
<reference evidence="1" key="1">
    <citation type="journal article" date="2023" name="Insect Mol. Biol.">
        <title>Genome sequencing provides insights into the evolution of gene families encoding plant cell wall-degrading enzymes in longhorned beetles.</title>
        <authorList>
            <person name="Shin N.R."/>
            <person name="Okamura Y."/>
            <person name="Kirsch R."/>
            <person name="Pauchet Y."/>
        </authorList>
    </citation>
    <scope>NUCLEOTIDE SEQUENCE</scope>
    <source>
        <strain evidence="1">RBIC_L_NR</strain>
    </source>
</reference>
<sequence>MTLEHFITLNNLSVRLASNIKRARAAVGLNDICKFFNNIKGVLRDTDPQLVFNYDDTNVQDDPGAKKVIVPRGTKGVERVQQHSKAYVSIMLCGDAAGNLLAPMVVYKSGYLYENWLKGGTVYLARQGNSAGGWFVMILFEKWFFVILLRKIRALDSPEQKIVIADN</sequence>
<accession>A0AAV8XLQ0</accession>
<dbReference type="EMBL" id="JANEYF010003029">
    <property type="protein sequence ID" value="KAJ8939984.1"/>
    <property type="molecule type" value="Genomic_DNA"/>
</dbReference>
<evidence type="ECO:0008006" key="3">
    <source>
        <dbReference type="Google" id="ProtNLM"/>
    </source>
</evidence>
<gene>
    <name evidence="1" type="ORF">NQ314_010924</name>
</gene>
<comment type="caution">
    <text evidence="1">The sequence shown here is derived from an EMBL/GenBank/DDBJ whole genome shotgun (WGS) entry which is preliminary data.</text>
</comment>
<organism evidence="1 2">
    <name type="scientific">Rhamnusium bicolor</name>
    <dbReference type="NCBI Taxonomy" id="1586634"/>
    <lineage>
        <taxon>Eukaryota</taxon>
        <taxon>Metazoa</taxon>
        <taxon>Ecdysozoa</taxon>
        <taxon>Arthropoda</taxon>
        <taxon>Hexapoda</taxon>
        <taxon>Insecta</taxon>
        <taxon>Pterygota</taxon>
        <taxon>Neoptera</taxon>
        <taxon>Endopterygota</taxon>
        <taxon>Coleoptera</taxon>
        <taxon>Polyphaga</taxon>
        <taxon>Cucujiformia</taxon>
        <taxon>Chrysomeloidea</taxon>
        <taxon>Cerambycidae</taxon>
        <taxon>Lepturinae</taxon>
        <taxon>Rhagiini</taxon>
        <taxon>Rhamnusium</taxon>
    </lineage>
</organism>
<evidence type="ECO:0000313" key="1">
    <source>
        <dbReference type="EMBL" id="KAJ8939984.1"/>
    </source>
</evidence>
<evidence type="ECO:0000313" key="2">
    <source>
        <dbReference type="Proteomes" id="UP001162156"/>
    </source>
</evidence>